<dbReference type="RefSeq" id="WP_136421842.1">
    <property type="nucleotide sequence ID" value="NZ_OZ241748.1"/>
</dbReference>
<protein>
    <submittedName>
        <fullName evidence="2">Uncharacterized protein</fullName>
    </submittedName>
</protein>
<proteinExistence type="predicted"/>
<evidence type="ECO:0000256" key="1">
    <source>
        <dbReference type="SAM" id="MobiDB-lite"/>
    </source>
</evidence>
<feature type="region of interest" description="Disordered" evidence="1">
    <location>
        <begin position="1"/>
        <end position="26"/>
    </location>
</feature>
<dbReference type="EMBL" id="SSSN01000003">
    <property type="protein sequence ID" value="THG34930.1"/>
    <property type="molecule type" value="Genomic_DNA"/>
</dbReference>
<name>A0A4S4FVJ9_9MICO</name>
<evidence type="ECO:0000313" key="2">
    <source>
        <dbReference type="EMBL" id="THG34930.1"/>
    </source>
</evidence>
<organism evidence="2 3">
    <name type="scientific">Orlajensenia flava</name>
    <dbReference type="NCBI Taxonomy" id="2565934"/>
    <lineage>
        <taxon>Bacteria</taxon>
        <taxon>Bacillati</taxon>
        <taxon>Actinomycetota</taxon>
        <taxon>Actinomycetes</taxon>
        <taxon>Micrococcales</taxon>
        <taxon>Microbacteriaceae</taxon>
        <taxon>Orlajensenia</taxon>
    </lineage>
</organism>
<comment type="caution">
    <text evidence="2">The sequence shown here is derived from an EMBL/GenBank/DDBJ whole genome shotgun (WGS) entry which is preliminary data.</text>
</comment>
<gene>
    <name evidence="2" type="ORF">E6C70_02270</name>
</gene>
<reference evidence="2 3" key="1">
    <citation type="submission" date="2019-04" db="EMBL/GenBank/DDBJ databases">
        <authorList>
            <person name="Jiang L."/>
        </authorList>
    </citation>
    <scope>NUCLEOTIDE SEQUENCE [LARGE SCALE GENOMIC DNA]</scope>
    <source>
        <strain evidence="2 3">YIM 131861</strain>
    </source>
</reference>
<keyword evidence="3" id="KW-1185">Reference proteome</keyword>
<sequence>MTTADEIGLPRAARSSTANTSIGRPGIRRAPTVSAIVLDLREHYSGHSSGVVLEELRRRFRKAGIEATAGEMERLAMDIARAHR</sequence>
<dbReference type="AlphaFoldDB" id="A0A4S4FVJ9"/>
<dbReference type="Proteomes" id="UP000307380">
    <property type="component" value="Unassembled WGS sequence"/>
</dbReference>
<accession>A0A4S4FVJ9</accession>
<evidence type="ECO:0000313" key="3">
    <source>
        <dbReference type="Proteomes" id="UP000307380"/>
    </source>
</evidence>